<feature type="compositionally biased region" description="Low complexity" evidence="1">
    <location>
        <begin position="335"/>
        <end position="352"/>
    </location>
</feature>
<dbReference type="OrthoDB" id="3692888at2759"/>
<evidence type="ECO:0000256" key="1">
    <source>
        <dbReference type="SAM" id="MobiDB-lite"/>
    </source>
</evidence>
<reference evidence="2 3" key="1">
    <citation type="journal article" date="2018" name="Sci. Rep.">
        <title>Comparative genomics provides insights into the lifestyle and reveals functional heterogeneity of dark septate endophytic fungi.</title>
        <authorList>
            <person name="Knapp D.G."/>
            <person name="Nemeth J.B."/>
            <person name="Barry K."/>
            <person name="Hainaut M."/>
            <person name="Henrissat B."/>
            <person name="Johnson J."/>
            <person name="Kuo A."/>
            <person name="Lim J.H.P."/>
            <person name="Lipzen A."/>
            <person name="Nolan M."/>
            <person name="Ohm R.A."/>
            <person name="Tamas L."/>
            <person name="Grigoriev I.V."/>
            <person name="Spatafora J.W."/>
            <person name="Nagy L.G."/>
            <person name="Kovacs G.M."/>
        </authorList>
    </citation>
    <scope>NUCLEOTIDE SEQUENCE [LARGE SCALE GENOMIC DNA]</scope>
    <source>
        <strain evidence="2 3">DSE2036</strain>
    </source>
</reference>
<feature type="compositionally biased region" description="Polar residues" evidence="1">
    <location>
        <begin position="368"/>
        <end position="390"/>
    </location>
</feature>
<evidence type="ECO:0000313" key="3">
    <source>
        <dbReference type="Proteomes" id="UP000244855"/>
    </source>
</evidence>
<feature type="region of interest" description="Disordered" evidence="1">
    <location>
        <begin position="174"/>
        <end position="211"/>
    </location>
</feature>
<dbReference type="AlphaFoldDB" id="A0A2V1DHM6"/>
<keyword evidence="3" id="KW-1185">Reference proteome</keyword>
<dbReference type="EMBL" id="KZ805430">
    <property type="protein sequence ID" value="PVH97686.1"/>
    <property type="molecule type" value="Genomic_DNA"/>
</dbReference>
<feature type="compositionally biased region" description="Polar residues" evidence="1">
    <location>
        <begin position="91"/>
        <end position="106"/>
    </location>
</feature>
<sequence>MAPPLTYAPQESSRQRRLRTASTSSSRQSRREEEHQHSRSYLPHFIPHRLLGLERIRERTRIIGDTLHPDRPDSPDSSDWEYSRLKEKSSIMPTTRKQTASTSTPKKSPGAKITVTAKKRPLSRNSREKCPAKSRKRESCDTASSVVSNMVALMEGNKATNTISIKKEGQDDTVITSTWNRPVSISSEDEGSENDEVNEGEDADGKDTQSAAATMKITTLEKEIKTLKEQHAKEIAVLKAELEASRIKTETTQSAYEQEKKVSKSLQDNLSNTEVEIASSRRDREKLEETKELLQQESQKLRKQVTTLETALDDEREKNKSLLLRRSQQRESSLKPTTKPMATTTTTTTTKPDSQGFSFPITRKSDTQRSTFPTPLSPSPAITISSNNSDMETDQQRRMKTLQRNYMALKTEYDILSYWAGQISLAWKGMEYSPFGNFGHYVKELRGVLEKVEKKKMAKDEGSGEAS</sequence>
<dbReference type="Proteomes" id="UP000244855">
    <property type="component" value="Unassembled WGS sequence"/>
</dbReference>
<feature type="region of interest" description="Disordered" evidence="1">
    <location>
        <begin position="1"/>
        <end position="41"/>
    </location>
</feature>
<feature type="region of interest" description="Disordered" evidence="1">
    <location>
        <begin position="64"/>
        <end position="141"/>
    </location>
</feature>
<gene>
    <name evidence="2" type="ORF">DM02DRAFT_730378</name>
</gene>
<organism evidence="2 3">
    <name type="scientific">Periconia macrospinosa</name>
    <dbReference type="NCBI Taxonomy" id="97972"/>
    <lineage>
        <taxon>Eukaryota</taxon>
        <taxon>Fungi</taxon>
        <taxon>Dikarya</taxon>
        <taxon>Ascomycota</taxon>
        <taxon>Pezizomycotina</taxon>
        <taxon>Dothideomycetes</taxon>
        <taxon>Pleosporomycetidae</taxon>
        <taxon>Pleosporales</taxon>
        <taxon>Massarineae</taxon>
        <taxon>Periconiaceae</taxon>
        <taxon>Periconia</taxon>
    </lineage>
</organism>
<feature type="compositionally biased region" description="Basic and acidic residues" evidence="1">
    <location>
        <begin position="64"/>
        <end position="74"/>
    </location>
</feature>
<evidence type="ECO:0000313" key="2">
    <source>
        <dbReference type="EMBL" id="PVH97686.1"/>
    </source>
</evidence>
<protein>
    <submittedName>
        <fullName evidence="2">Uncharacterized protein</fullName>
    </submittedName>
</protein>
<feature type="region of interest" description="Disordered" evidence="1">
    <location>
        <begin position="311"/>
        <end position="393"/>
    </location>
</feature>
<proteinExistence type="predicted"/>
<feature type="region of interest" description="Disordered" evidence="1">
    <location>
        <begin position="249"/>
        <end position="268"/>
    </location>
</feature>
<name>A0A2V1DHM6_9PLEO</name>
<feature type="compositionally biased region" description="Acidic residues" evidence="1">
    <location>
        <begin position="187"/>
        <end position="204"/>
    </location>
</feature>
<accession>A0A2V1DHM6</accession>
<feature type="compositionally biased region" description="Polar residues" evidence="1">
    <location>
        <begin position="174"/>
        <end position="186"/>
    </location>
</feature>